<accession>A0ABT4UYC5</accession>
<keyword evidence="4" id="KW-1003">Cell membrane</keyword>
<proteinExistence type="inferred from homology"/>
<evidence type="ECO:0000256" key="2">
    <source>
        <dbReference type="ARBA" id="ARBA00008821"/>
    </source>
</evidence>
<sequence>MSTGARARRHPVNEVPSAAKLTVYGFQHVLAFFAGGAIVIPTLLASALGLDSGQLVHLINACLLTCGIASIIQSVGCWKVGVRLPLLQGVSAVAVAPMVAIGLGAGGGAQGLRMVYGAVIVAGLITFVIAPVFGRMVRYFPPVVTGSVISIIGLSLLSVAAKSAAGGEGLSFDPGSGRNMAYALGTFAVIVLVHKVSRGFLSTVGVLLGLTLATFVAWSLGDTSFGAVGDASWVGLSTPFHFGSPMVSPAGVLSMMVVMVVTAIETTGAVTGVSEIVDRRVRGDDITRAMRADGLSTMIGGTLNSFPYTCFSENVGLVRLTGVKSRWVISVAGLFMIMLGLVPKFAAVVTAIPAPVLGGASLAMFAMVAVVGLQILSRVDFRDHRNSMIVAASFGIAMYITMVPEVTTAVPGWAQIFVGSGTTMGAITAIVLNLVFHHLGRRREATRDEAPSELGLTLDQINTMSAQEFRTTFAPLFQGPTPAIDRAREQRPFADVAELETALLAGFFDSSDDELRRLLPSYPDLGRPMAASGDNGGMSFRDQSVAGLTDLVEHEQEQLDELTRAYRDRFGFPLVMCLREHAHLQAVLDHGSRRLHNAPAYEYHAAALEIARIADHRFHDLVATAEVADHEALRQNATPPPSSPDAIQH</sequence>
<dbReference type="Pfam" id="PF00860">
    <property type="entry name" value="Xan_ur_permease"/>
    <property type="match status" value="1"/>
</dbReference>
<dbReference type="InterPro" id="IPR018020">
    <property type="entry name" value="OHCU_decarboxylase"/>
</dbReference>
<dbReference type="InterPro" id="IPR036778">
    <property type="entry name" value="OHCU_decarboxylase_sf"/>
</dbReference>
<evidence type="ECO:0000256" key="9">
    <source>
        <dbReference type="SAM" id="MobiDB-lite"/>
    </source>
</evidence>
<feature type="transmembrane region" description="Helical" evidence="10">
    <location>
        <begin position="84"/>
        <end position="108"/>
    </location>
</feature>
<evidence type="ECO:0000256" key="1">
    <source>
        <dbReference type="ARBA" id="ARBA00004651"/>
    </source>
</evidence>
<feature type="domain" description="Oxo-4-hydroxy-4-carboxy-5-ureidoimidazoline decarboxylase" evidence="11">
    <location>
        <begin position="462"/>
        <end position="618"/>
    </location>
</feature>
<evidence type="ECO:0000256" key="6">
    <source>
        <dbReference type="ARBA" id="ARBA00022692"/>
    </source>
</evidence>
<feature type="transmembrane region" description="Helical" evidence="10">
    <location>
        <begin position="413"/>
        <end position="436"/>
    </location>
</feature>
<feature type="transmembrane region" description="Helical" evidence="10">
    <location>
        <begin position="327"/>
        <end position="346"/>
    </location>
</feature>
<dbReference type="PROSITE" id="PS01116">
    <property type="entry name" value="XANTH_URACIL_PERMASE"/>
    <property type="match status" value="1"/>
</dbReference>
<comment type="subcellular location">
    <subcellularLocation>
        <location evidence="1">Cell membrane</location>
        <topology evidence="1">Multi-pass membrane protein</topology>
    </subcellularLocation>
</comment>
<name>A0ABT4UYC5_9PSEU</name>
<dbReference type="Pfam" id="PF09349">
    <property type="entry name" value="OHCU_decarbox"/>
    <property type="match status" value="1"/>
</dbReference>
<organism evidence="12 13">
    <name type="scientific">Saccharopolyspora oryzae</name>
    <dbReference type="NCBI Taxonomy" id="2997343"/>
    <lineage>
        <taxon>Bacteria</taxon>
        <taxon>Bacillati</taxon>
        <taxon>Actinomycetota</taxon>
        <taxon>Actinomycetes</taxon>
        <taxon>Pseudonocardiales</taxon>
        <taxon>Pseudonocardiaceae</taxon>
        <taxon>Saccharopolyspora</taxon>
    </lineage>
</organism>
<dbReference type="NCBIfam" id="TIGR03173">
    <property type="entry name" value="pbuX"/>
    <property type="match status" value="1"/>
</dbReference>
<feature type="region of interest" description="Disordered" evidence="9">
    <location>
        <begin position="630"/>
        <end position="649"/>
    </location>
</feature>
<feature type="transmembrane region" description="Helical" evidence="10">
    <location>
        <begin position="240"/>
        <end position="264"/>
    </location>
</feature>
<dbReference type="NCBIfam" id="NF037981">
    <property type="entry name" value="NCS2_1"/>
    <property type="match status" value="1"/>
</dbReference>
<feature type="transmembrane region" description="Helical" evidence="10">
    <location>
        <begin position="114"/>
        <end position="133"/>
    </location>
</feature>
<evidence type="ECO:0000256" key="4">
    <source>
        <dbReference type="ARBA" id="ARBA00022475"/>
    </source>
</evidence>
<dbReference type="RefSeq" id="WP_270948672.1">
    <property type="nucleotide sequence ID" value="NZ_JAQGLA010000013.1"/>
</dbReference>
<dbReference type="PANTHER" id="PTHR42810">
    <property type="entry name" value="PURINE PERMEASE C1399.01C-RELATED"/>
    <property type="match status" value="1"/>
</dbReference>
<evidence type="ECO:0000256" key="7">
    <source>
        <dbReference type="ARBA" id="ARBA00022989"/>
    </source>
</evidence>
<feature type="transmembrane region" description="Helical" evidence="10">
    <location>
        <begin position="140"/>
        <end position="161"/>
    </location>
</feature>
<dbReference type="SUPFAM" id="SSF158694">
    <property type="entry name" value="UraD-Like"/>
    <property type="match status" value="1"/>
</dbReference>
<feature type="transmembrane region" description="Helical" evidence="10">
    <location>
        <begin position="54"/>
        <end position="72"/>
    </location>
</feature>
<keyword evidence="5" id="KW-0659">Purine metabolism</keyword>
<keyword evidence="13" id="KW-1185">Reference proteome</keyword>
<comment type="similarity">
    <text evidence="2">Belongs to the nucleobase:cation symporter-2 (NCS2) (TC 2.A.40) family.</text>
</comment>
<evidence type="ECO:0000256" key="8">
    <source>
        <dbReference type="ARBA" id="ARBA00023136"/>
    </source>
</evidence>
<evidence type="ECO:0000259" key="11">
    <source>
        <dbReference type="Pfam" id="PF09349"/>
    </source>
</evidence>
<comment type="caution">
    <text evidence="12">The sequence shown here is derived from an EMBL/GenBank/DDBJ whole genome shotgun (WGS) entry which is preliminary data.</text>
</comment>
<dbReference type="PANTHER" id="PTHR42810:SF4">
    <property type="entry name" value="URIC ACID TRANSPORTER UACT"/>
    <property type="match status" value="1"/>
</dbReference>
<feature type="transmembrane region" description="Helical" evidence="10">
    <location>
        <begin position="352"/>
        <end position="376"/>
    </location>
</feature>
<dbReference type="NCBIfam" id="TIGR00801">
    <property type="entry name" value="ncs2"/>
    <property type="match status" value="1"/>
</dbReference>
<evidence type="ECO:0000313" key="13">
    <source>
        <dbReference type="Proteomes" id="UP001210380"/>
    </source>
</evidence>
<keyword evidence="3" id="KW-0813">Transport</keyword>
<feature type="transmembrane region" description="Helical" evidence="10">
    <location>
        <begin position="21"/>
        <end position="48"/>
    </location>
</feature>
<evidence type="ECO:0000256" key="10">
    <source>
        <dbReference type="SAM" id="Phobius"/>
    </source>
</evidence>
<dbReference type="EMBL" id="JAQGLA010000013">
    <property type="protein sequence ID" value="MDA3626087.1"/>
    <property type="molecule type" value="Genomic_DNA"/>
</dbReference>
<dbReference type="InterPro" id="IPR017588">
    <property type="entry name" value="UacT-like"/>
</dbReference>
<protein>
    <submittedName>
        <fullName evidence="12">Purine/pyrimidine permease</fullName>
    </submittedName>
</protein>
<dbReference type="InterPro" id="IPR006042">
    <property type="entry name" value="Xan_ur_permease"/>
</dbReference>
<keyword evidence="7 10" id="KW-1133">Transmembrane helix</keyword>
<dbReference type="Proteomes" id="UP001210380">
    <property type="component" value="Unassembled WGS sequence"/>
</dbReference>
<dbReference type="Gene3D" id="1.10.3330.10">
    <property type="entry name" value="Oxo-4-hydroxy-4-carboxy-5-ureidoimidazoline decarboxylase"/>
    <property type="match status" value="1"/>
</dbReference>
<feature type="transmembrane region" description="Helical" evidence="10">
    <location>
        <begin position="200"/>
        <end position="220"/>
    </location>
</feature>
<keyword evidence="8 10" id="KW-0472">Membrane</keyword>
<keyword evidence="6 10" id="KW-0812">Transmembrane</keyword>
<gene>
    <name evidence="12" type="ORF">OU415_11630</name>
</gene>
<evidence type="ECO:0000256" key="3">
    <source>
        <dbReference type="ARBA" id="ARBA00022448"/>
    </source>
</evidence>
<dbReference type="InterPro" id="IPR006043">
    <property type="entry name" value="NCS2"/>
</dbReference>
<evidence type="ECO:0000256" key="5">
    <source>
        <dbReference type="ARBA" id="ARBA00022631"/>
    </source>
</evidence>
<evidence type="ECO:0000313" key="12">
    <source>
        <dbReference type="EMBL" id="MDA3626087.1"/>
    </source>
</evidence>
<feature type="transmembrane region" description="Helical" evidence="10">
    <location>
        <begin position="388"/>
        <end position="407"/>
    </location>
</feature>
<feature type="transmembrane region" description="Helical" evidence="10">
    <location>
        <begin position="176"/>
        <end position="193"/>
    </location>
</feature>
<reference evidence="12 13" key="1">
    <citation type="submission" date="2022-11" db="EMBL/GenBank/DDBJ databases">
        <title>Draft genome sequence of Saccharopolyspora sp. WRP15-2 isolated from rhizosphere soils of wild rice in Thailand.</title>
        <authorList>
            <person name="Duangmal K."/>
            <person name="Kammanee S."/>
            <person name="Muangham S."/>
        </authorList>
    </citation>
    <scope>NUCLEOTIDE SEQUENCE [LARGE SCALE GENOMIC DNA]</scope>
    <source>
        <strain evidence="12 13">WRP15-2</strain>
    </source>
</reference>